<dbReference type="InterPro" id="IPR036179">
    <property type="entry name" value="Ig-like_dom_sf"/>
</dbReference>
<dbReference type="AlphaFoldDB" id="A0A9D3XLR3"/>
<protein>
    <recommendedName>
        <fullName evidence="3">Immunoglobulin domain-containing protein</fullName>
    </recommendedName>
</protein>
<name>A0A9D3XLR3_9SAUR</name>
<keyword evidence="2" id="KW-0472">Membrane</keyword>
<keyword evidence="2" id="KW-1133">Transmembrane helix</keyword>
<feature type="region of interest" description="Disordered" evidence="1">
    <location>
        <begin position="143"/>
        <end position="175"/>
    </location>
</feature>
<evidence type="ECO:0000256" key="2">
    <source>
        <dbReference type="SAM" id="Phobius"/>
    </source>
</evidence>
<gene>
    <name evidence="4" type="ORF">KIL84_009560</name>
</gene>
<evidence type="ECO:0000313" key="4">
    <source>
        <dbReference type="EMBL" id="KAH1181806.1"/>
    </source>
</evidence>
<accession>A0A9D3XLR3</accession>
<organism evidence="4 5">
    <name type="scientific">Mauremys mutica</name>
    <name type="common">yellowpond turtle</name>
    <dbReference type="NCBI Taxonomy" id="74926"/>
    <lineage>
        <taxon>Eukaryota</taxon>
        <taxon>Metazoa</taxon>
        <taxon>Chordata</taxon>
        <taxon>Craniata</taxon>
        <taxon>Vertebrata</taxon>
        <taxon>Euteleostomi</taxon>
        <taxon>Archelosauria</taxon>
        <taxon>Testudinata</taxon>
        <taxon>Testudines</taxon>
        <taxon>Cryptodira</taxon>
        <taxon>Durocryptodira</taxon>
        <taxon>Testudinoidea</taxon>
        <taxon>Geoemydidae</taxon>
        <taxon>Geoemydinae</taxon>
        <taxon>Mauremys</taxon>
    </lineage>
</organism>
<feature type="domain" description="Immunoglobulin" evidence="3">
    <location>
        <begin position="3"/>
        <end position="101"/>
    </location>
</feature>
<dbReference type="Gene3D" id="2.60.40.10">
    <property type="entry name" value="Immunoglobulins"/>
    <property type="match status" value="1"/>
</dbReference>
<evidence type="ECO:0000256" key="1">
    <source>
        <dbReference type="SAM" id="MobiDB-lite"/>
    </source>
</evidence>
<proteinExistence type="predicted"/>
<sequence>MDPPSGVVSEGFPLHITCTTPWDAGQRRFHFYKDSVKLVPGDTGSDISTTEPSTSSMNISVLSIPQASPNNTGEFTCGYEVKMGGGWFPSPRSHAVNVTVTALTASHYTRDILLRTGGVLLLGGALAALICYCHRKKRVPKPLRSTKGFEPREHTRNLDPGCDNKGSKATGAGAEQMEQDSEVIYALIEFPASQAHTTQRTKKLKPAEDEHVLYSEVVTTHTWKATK</sequence>
<reference evidence="4" key="1">
    <citation type="submission" date="2021-09" db="EMBL/GenBank/DDBJ databases">
        <title>The genome of Mauremys mutica provides insights into the evolution of semi-aquatic lifestyle.</title>
        <authorList>
            <person name="Gong S."/>
            <person name="Gao Y."/>
        </authorList>
    </citation>
    <scope>NUCLEOTIDE SEQUENCE</scope>
    <source>
        <strain evidence="4">MM-2020</strain>
        <tissue evidence="4">Muscle</tissue>
    </source>
</reference>
<dbReference type="SMART" id="SM00409">
    <property type="entry name" value="IG"/>
    <property type="match status" value="1"/>
</dbReference>
<feature type="compositionally biased region" description="Basic and acidic residues" evidence="1">
    <location>
        <begin position="147"/>
        <end position="157"/>
    </location>
</feature>
<dbReference type="InterPro" id="IPR003599">
    <property type="entry name" value="Ig_sub"/>
</dbReference>
<dbReference type="EMBL" id="JAHDVG010000467">
    <property type="protein sequence ID" value="KAH1181806.1"/>
    <property type="molecule type" value="Genomic_DNA"/>
</dbReference>
<evidence type="ECO:0000259" key="3">
    <source>
        <dbReference type="SMART" id="SM00409"/>
    </source>
</evidence>
<keyword evidence="2" id="KW-0812">Transmembrane</keyword>
<dbReference type="SUPFAM" id="SSF48726">
    <property type="entry name" value="Immunoglobulin"/>
    <property type="match status" value="1"/>
</dbReference>
<comment type="caution">
    <text evidence="4">The sequence shown here is derived from an EMBL/GenBank/DDBJ whole genome shotgun (WGS) entry which is preliminary data.</text>
</comment>
<feature type="transmembrane region" description="Helical" evidence="2">
    <location>
        <begin position="112"/>
        <end position="134"/>
    </location>
</feature>
<keyword evidence="5" id="KW-1185">Reference proteome</keyword>
<evidence type="ECO:0000313" key="5">
    <source>
        <dbReference type="Proteomes" id="UP000827986"/>
    </source>
</evidence>
<dbReference type="InterPro" id="IPR013783">
    <property type="entry name" value="Ig-like_fold"/>
</dbReference>
<dbReference type="Proteomes" id="UP000827986">
    <property type="component" value="Unassembled WGS sequence"/>
</dbReference>